<dbReference type="STRING" id="366584.SAMN05216377_120115"/>
<feature type="transmembrane region" description="Helical" evidence="6">
    <location>
        <begin position="361"/>
        <end position="383"/>
    </location>
</feature>
<feature type="transmembrane region" description="Helical" evidence="6">
    <location>
        <begin position="334"/>
        <end position="355"/>
    </location>
</feature>
<feature type="transmembrane region" description="Helical" evidence="6">
    <location>
        <begin position="138"/>
        <end position="160"/>
    </location>
</feature>
<accession>A0A1G8APK1</accession>
<evidence type="ECO:0000256" key="2">
    <source>
        <dbReference type="ARBA" id="ARBA00022475"/>
    </source>
</evidence>
<dbReference type="Gene3D" id="1.20.1250.20">
    <property type="entry name" value="MFS general substrate transporter like domains"/>
    <property type="match status" value="1"/>
</dbReference>
<dbReference type="InterPro" id="IPR050189">
    <property type="entry name" value="MFS_Efflux_Transporters"/>
</dbReference>
<gene>
    <name evidence="8" type="ORF">SAMN05216377_120115</name>
</gene>
<protein>
    <submittedName>
        <fullName evidence="8">Predicted arabinose efflux permease, MFS family</fullName>
    </submittedName>
</protein>
<dbReference type="GO" id="GO:0022857">
    <property type="term" value="F:transmembrane transporter activity"/>
    <property type="evidence" value="ECO:0007669"/>
    <property type="project" value="InterPro"/>
</dbReference>
<evidence type="ECO:0000313" key="8">
    <source>
        <dbReference type="EMBL" id="SDH22972.1"/>
    </source>
</evidence>
<evidence type="ECO:0000256" key="6">
    <source>
        <dbReference type="SAM" id="Phobius"/>
    </source>
</evidence>
<dbReference type="Pfam" id="PF07690">
    <property type="entry name" value="MFS_1"/>
    <property type="match status" value="1"/>
</dbReference>
<comment type="subcellular location">
    <subcellularLocation>
        <location evidence="1">Cell membrane</location>
        <topology evidence="1">Multi-pass membrane protein</topology>
    </subcellularLocation>
</comment>
<sequence length="388" mass="38541">MAAVTREPDGGRRALRLLRLAVATSSLDRFAISPLLVAIGLELGASLAEVAVVASGYFVAYGLLQPVWGMLGDRIGLVRVMRIALLVAGVAGLASAFAPSVAALAVLRTVTGGCFGAVNPAGLVYIGDTWPGGVRQRALMQLAAATSTGIAVATAGAGLLGDLTGWRVVLGATAVIALVLGTVLRTLPEPVRDRPSGPLQALATVVRSGWAWVVLALAFTEGAVVVGVLTFVAPAVQSLGYGATVAGFAAAGYGVGVMLTAGAVRPLVGRLSAAALAGIGGAFLVAAWAVPAVALTLPTAVVGGLLLGAGWAFLHSTLQNWATSVVPQARAAMIALFAASLFLGSAAGTALASGAADAGDFTAVFRVAVLVTGVLAVAAPLALRARAR</sequence>
<dbReference type="PROSITE" id="PS50850">
    <property type="entry name" value="MFS"/>
    <property type="match status" value="1"/>
</dbReference>
<evidence type="ECO:0000256" key="5">
    <source>
        <dbReference type="ARBA" id="ARBA00023136"/>
    </source>
</evidence>
<dbReference type="InterPro" id="IPR011701">
    <property type="entry name" value="MFS"/>
</dbReference>
<feature type="transmembrane region" description="Helical" evidence="6">
    <location>
        <begin position="209"/>
        <end position="233"/>
    </location>
</feature>
<feature type="transmembrane region" description="Helical" evidence="6">
    <location>
        <begin position="166"/>
        <end position="188"/>
    </location>
</feature>
<feature type="transmembrane region" description="Helical" evidence="6">
    <location>
        <begin position="105"/>
        <end position="126"/>
    </location>
</feature>
<feature type="transmembrane region" description="Helical" evidence="6">
    <location>
        <begin position="295"/>
        <end position="314"/>
    </location>
</feature>
<feature type="transmembrane region" description="Helical" evidence="6">
    <location>
        <begin position="239"/>
        <end position="259"/>
    </location>
</feature>
<dbReference type="GO" id="GO:0005886">
    <property type="term" value="C:plasma membrane"/>
    <property type="evidence" value="ECO:0007669"/>
    <property type="project" value="UniProtKB-SubCell"/>
</dbReference>
<name>A0A1G8APK1_PSEOR</name>
<feature type="transmembrane region" description="Helical" evidence="6">
    <location>
        <begin position="271"/>
        <end position="289"/>
    </location>
</feature>
<feature type="domain" description="Major facilitator superfamily (MFS) profile" evidence="7">
    <location>
        <begin position="14"/>
        <end position="388"/>
    </location>
</feature>
<evidence type="ECO:0000256" key="3">
    <source>
        <dbReference type="ARBA" id="ARBA00022692"/>
    </source>
</evidence>
<keyword evidence="2" id="KW-1003">Cell membrane</keyword>
<dbReference type="SUPFAM" id="SSF103473">
    <property type="entry name" value="MFS general substrate transporter"/>
    <property type="match status" value="1"/>
</dbReference>
<evidence type="ECO:0000313" key="9">
    <source>
        <dbReference type="Proteomes" id="UP000198967"/>
    </source>
</evidence>
<feature type="transmembrane region" description="Helical" evidence="6">
    <location>
        <begin position="47"/>
        <end position="68"/>
    </location>
</feature>
<dbReference type="AlphaFoldDB" id="A0A1G8APK1"/>
<keyword evidence="3 6" id="KW-0812">Transmembrane</keyword>
<feature type="transmembrane region" description="Helical" evidence="6">
    <location>
        <begin position="80"/>
        <end position="99"/>
    </location>
</feature>
<keyword evidence="5 6" id="KW-0472">Membrane</keyword>
<feature type="transmembrane region" description="Helical" evidence="6">
    <location>
        <begin position="20"/>
        <end position="41"/>
    </location>
</feature>
<dbReference type="OrthoDB" id="106589at2"/>
<dbReference type="InterPro" id="IPR020846">
    <property type="entry name" value="MFS_dom"/>
</dbReference>
<keyword evidence="4 6" id="KW-1133">Transmembrane helix</keyword>
<evidence type="ECO:0000256" key="1">
    <source>
        <dbReference type="ARBA" id="ARBA00004651"/>
    </source>
</evidence>
<reference evidence="8 9" key="1">
    <citation type="submission" date="2016-10" db="EMBL/GenBank/DDBJ databases">
        <authorList>
            <person name="de Groot N.N."/>
        </authorList>
    </citation>
    <scope>NUCLEOTIDE SEQUENCE [LARGE SCALE GENOMIC DNA]</scope>
    <source>
        <strain evidence="8 9">CGMCC 4.3143</strain>
    </source>
</reference>
<dbReference type="PANTHER" id="PTHR43124">
    <property type="entry name" value="PURINE EFFLUX PUMP PBUE"/>
    <property type="match status" value="1"/>
</dbReference>
<dbReference type="InterPro" id="IPR036259">
    <property type="entry name" value="MFS_trans_sf"/>
</dbReference>
<evidence type="ECO:0000256" key="4">
    <source>
        <dbReference type="ARBA" id="ARBA00022989"/>
    </source>
</evidence>
<dbReference type="RefSeq" id="WP_093089259.1">
    <property type="nucleotide sequence ID" value="NZ_FNBE01000020.1"/>
</dbReference>
<dbReference type="EMBL" id="FNBE01000020">
    <property type="protein sequence ID" value="SDH22972.1"/>
    <property type="molecule type" value="Genomic_DNA"/>
</dbReference>
<proteinExistence type="predicted"/>
<dbReference type="Proteomes" id="UP000198967">
    <property type="component" value="Unassembled WGS sequence"/>
</dbReference>
<organism evidence="8 9">
    <name type="scientific">Pseudonocardia oroxyli</name>
    <dbReference type="NCBI Taxonomy" id="366584"/>
    <lineage>
        <taxon>Bacteria</taxon>
        <taxon>Bacillati</taxon>
        <taxon>Actinomycetota</taxon>
        <taxon>Actinomycetes</taxon>
        <taxon>Pseudonocardiales</taxon>
        <taxon>Pseudonocardiaceae</taxon>
        <taxon>Pseudonocardia</taxon>
    </lineage>
</organism>
<keyword evidence="9" id="KW-1185">Reference proteome</keyword>
<evidence type="ECO:0000259" key="7">
    <source>
        <dbReference type="PROSITE" id="PS50850"/>
    </source>
</evidence>
<dbReference type="PANTHER" id="PTHR43124:SF3">
    <property type="entry name" value="CHLORAMPHENICOL EFFLUX PUMP RV0191"/>
    <property type="match status" value="1"/>
</dbReference>